<sequence>MSSLEIQNYSPCIIFFDQTQIFPLSTASILFSTYHGPHVPNIH</sequence>
<proteinExistence type="evidence at transcript level"/>
<reference evidence="1" key="1">
    <citation type="journal article" date="2007" name="PLoS Biol.">
        <title>Rate of evolution in brain-expressed genes in humans and other primates.</title>
        <authorList>
            <person name="Wang H.-Y."/>
            <person name="Chien H.-C."/>
            <person name="Osada N."/>
            <person name="Hashimoto K."/>
            <person name="Sugano S."/>
            <person name="Gojobori T."/>
            <person name="Chou C.-K."/>
            <person name="Tsai S.-F."/>
            <person name="Wu C.-I."/>
            <person name="Shen C.-K.J."/>
        </authorList>
    </citation>
    <scope>NUCLEOTIDE SEQUENCE</scope>
</reference>
<organism evidence="1">
    <name type="scientific">Macaca fascicularis</name>
    <name type="common">Crab-eating macaque</name>
    <name type="synonym">Cynomolgus monkey</name>
    <dbReference type="NCBI Taxonomy" id="9541"/>
    <lineage>
        <taxon>Eukaryota</taxon>
        <taxon>Metazoa</taxon>
        <taxon>Chordata</taxon>
        <taxon>Craniata</taxon>
        <taxon>Vertebrata</taxon>
        <taxon>Euteleostomi</taxon>
        <taxon>Mammalia</taxon>
        <taxon>Eutheria</taxon>
        <taxon>Euarchontoglires</taxon>
        <taxon>Primates</taxon>
        <taxon>Haplorrhini</taxon>
        <taxon>Catarrhini</taxon>
        <taxon>Cercopithecidae</taxon>
        <taxon>Cercopithecinae</taxon>
        <taxon>Macaca</taxon>
    </lineage>
</organism>
<protein>
    <submittedName>
        <fullName evidence="1">Macaca fascicularis brain cDNA, clone: QflA-22259</fullName>
    </submittedName>
</protein>
<accession>I7GMI0</accession>
<dbReference type="AlphaFoldDB" id="I7GMI0"/>
<evidence type="ECO:0000313" key="1">
    <source>
        <dbReference type="EMBL" id="BAE90433.1"/>
    </source>
</evidence>
<name>I7GMI0_MACFA</name>
<dbReference type="EMBL" id="AB173371">
    <property type="protein sequence ID" value="BAE90433.1"/>
    <property type="molecule type" value="mRNA"/>
</dbReference>